<proteinExistence type="predicted"/>
<feature type="transmembrane region" description="Helical" evidence="1">
    <location>
        <begin position="6"/>
        <end position="30"/>
    </location>
</feature>
<keyword evidence="3" id="KW-1185">Reference proteome</keyword>
<keyword evidence="1" id="KW-1133">Transmembrane helix</keyword>
<dbReference type="Proteomes" id="UP000675379">
    <property type="component" value="Unassembled WGS sequence"/>
</dbReference>
<evidence type="ECO:0000313" key="2">
    <source>
        <dbReference type="EMBL" id="MBR0576391.1"/>
    </source>
</evidence>
<keyword evidence="1" id="KW-0472">Membrane</keyword>
<dbReference type="RefSeq" id="WP_211801313.1">
    <property type="nucleotide sequence ID" value="NZ_JAGSCS010000010.1"/>
</dbReference>
<protein>
    <submittedName>
        <fullName evidence="2">Uncharacterized protein</fullName>
    </submittedName>
</protein>
<accession>A0A941CPB0</accession>
<keyword evidence="1" id="KW-0812">Transmembrane</keyword>
<evidence type="ECO:0000313" key="3">
    <source>
        <dbReference type="Proteomes" id="UP000675379"/>
    </source>
</evidence>
<name>A0A941CPB0_9CLOT</name>
<gene>
    <name evidence="2" type="ORF">KCG48_08550</name>
</gene>
<dbReference type="EMBL" id="JAGSCS010000010">
    <property type="protein sequence ID" value="MBR0576391.1"/>
    <property type="molecule type" value="Genomic_DNA"/>
</dbReference>
<reference evidence="2" key="1">
    <citation type="submission" date="2021-04" db="EMBL/GenBank/DDBJ databases">
        <title>Proteiniclasticum sedimins sp. nov., an obligate anaerobic bacterium isolated from anaerobic sludge.</title>
        <authorList>
            <person name="Liu J."/>
        </authorList>
    </citation>
    <scope>NUCLEOTIDE SEQUENCE</scope>
    <source>
        <strain evidence="2">BAD-10</strain>
    </source>
</reference>
<feature type="transmembrane region" description="Helical" evidence="1">
    <location>
        <begin position="51"/>
        <end position="71"/>
    </location>
</feature>
<comment type="caution">
    <text evidence="2">The sequence shown here is derived from an EMBL/GenBank/DDBJ whole genome shotgun (WGS) entry which is preliminary data.</text>
</comment>
<sequence length="72" mass="8108">MELREIIKALLWIVSVSALGLSGLTFWTYFQMRAVPKNQRNLMEYQKIKQYVRLGLSALAVAALALAGALMH</sequence>
<dbReference type="AlphaFoldDB" id="A0A941CPB0"/>
<evidence type="ECO:0000256" key="1">
    <source>
        <dbReference type="SAM" id="Phobius"/>
    </source>
</evidence>
<organism evidence="2 3">
    <name type="scientific">Proteiniclasticum sediminis</name>
    <dbReference type="NCBI Taxonomy" id="2804028"/>
    <lineage>
        <taxon>Bacteria</taxon>
        <taxon>Bacillati</taxon>
        <taxon>Bacillota</taxon>
        <taxon>Clostridia</taxon>
        <taxon>Eubacteriales</taxon>
        <taxon>Clostridiaceae</taxon>
        <taxon>Proteiniclasticum</taxon>
    </lineage>
</organism>